<proteinExistence type="predicted"/>
<dbReference type="HOGENOM" id="CLU_1042690_0_0_1"/>
<feature type="compositionally biased region" description="Pro residues" evidence="1">
    <location>
        <begin position="112"/>
        <end position="133"/>
    </location>
</feature>
<dbReference type="AlphaFoldDB" id="A0A0C9TW97"/>
<feature type="compositionally biased region" description="Basic and acidic residues" evidence="1">
    <location>
        <begin position="33"/>
        <end position="57"/>
    </location>
</feature>
<feature type="compositionally biased region" description="Basic residues" evidence="1">
    <location>
        <begin position="58"/>
        <end position="68"/>
    </location>
</feature>
<dbReference type="OrthoDB" id="3257251at2759"/>
<reference evidence="2 3" key="1">
    <citation type="submission" date="2014-06" db="EMBL/GenBank/DDBJ databases">
        <title>Evolutionary Origins and Diversification of the Mycorrhizal Mutualists.</title>
        <authorList>
            <consortium name="DOE Joint Genome Institute"/>
            <consortium name="Mycorrhizal Genomics Consortium"/>
            <person name="Kohler A."/>
            <person name="Kuo A."/>
            <person name="Nagy L.G."/>
            <person name="Floudas D."/>
            <person name="Copeland A."/>
            <person name="Barry K.W."/>
            <person name="Cichocki N."/>
            <person name="Veneault-Fourrey C."/>
            <person name="LaButti K."/>
            <person name="Lindquist E.A."/>
            <person name="Lipzen A."/>
            <person name="Lundell T."/>
            <person name="Morin E."/>
            <person name="Murat C."/>
            <person name="Riley R."/>
            <person name="Ohm R."/>
            <person name="Sun H."/>
            <person name="Tunlid A."/>
            <person name="Henrissat B."/>
            <person name="Grigoriev I.V."/>
            <person name="Hibbett D.S."/>
            <person name="Martin F."/>
        </authorList>
    </citation>
    <scope>NUCLEOTIDE SEQUENCE [LARGE SCALE GENOMIC DNA]</scope>
    <source>
        <strain evidence="2 3">SS14</strain>
    </source>
</reference>
<feature type="region of interest" description="Disordered" evidence="1">
    <location>
        <begin position="1"/>
        <end position="68"/>
    </location>
</feature>
<accession>A0A0C9TW97</accession>
<name>A0A0C9TW97_SPHS4</name>
<evidence type="ECO:0000313" key="3">
    <source>
        <dbReference type="Proteomes" id="UP000054279"/>
    </source>
</evidence>
<dbReference type="Proteomes" id="UP000054279">
    <property type="component" value="Unassembled WGS sequence"/>
</dbReference>
<dbReference type="EMBL" id="KN837197">
    <property type="protein sequence ID" value="KIJ34653.1"/>
    <property type="molecule type" value="Genomic_DNA"/>
</dbReference>
<evidence type="ECO:0000256" key="1">
    <source>
        <dbReference type="SAM" id="MobiDB-lite"/>
    </source>
</evidence>
<feature type="region of interest" description="Disordered" evidence="1">
    <location>
        <begin position="194"/>
        <end position="267"/>
    </location>
</feature>
<gene>
    <name evidence="2" type="ORF">M422DRAFT_51892</name>
</gene>
<protein>
    <submittedName>
        <fullName evidence="2">Uncharacterized protein</fullName>
    </submittedName>
</protein>
<evidence type="ECO:0000313" key="2">
    <source>
        <dbReference type="EMBL" id="KIJ34653.1"/>
    </source>
</evidence>
<keyword evidence="3" id="KW-1185">Reference proteome</keyword>
<sequence>MYAEGGNDAHSSTQAHSSNSPSPTSSRRRSGGKKVDLDHMTPDELAKRERMRVAARERQRKHRASVKAKRMAELGMSIVNESGDIEQTAIGYTVNGQGQYEAVLVHPNESSVPPPQPPPPPPPPPQMTFPPGPQAHATAGQLFASTLLFGLSCSPQLKQQLLRHLRVSNEEVASFEPVIAAAFDHWQHERSLHYAQTHGSASGSHLAGQGGPYSQAFPSFDRFQRPMLSAFPPSPQQRSVSPSEESDSHVHVESQMPPGGMSSNSRP</sequence>
<organism evidence="2 3">
    <name type="scientific">Sphaerobolus stellatus (strain SS14)</name>
    <dbReference type="NCBI Taxonomy" id="990650"/>
    <lineage>
        <taxon>Eukaryota</taxon>
        <taxon>Fungi</taxon>
        <taxon>Dikarya</taxon>
        <taxon>Basidiomycota</taxon>
        <taxon>Agaricomycotina</taxon>
        <taxon>Agaricomycetes</taxon>
        <taxon>Phallomycetidae</taxon>
        <taxon>Geastrales</taxon>
        <taxon>Sphaerobolaceae</taxon>
        <taxon>Sphaerobolus</taxon>
    </lineage>
</organism>
<feature type="region of interest" description="Disordered" evidence="1">
    <location>
        <begin position="107"/>
        <end position="137"/>
    </location>
</feature>